<reference evidence="1 2" key="1">
    <citation type="submission" date="2019-03" db="EMBL/GenBank/DDBJ databases">
        <title>Single cell metagenomics reveals metabolic interactions within the superorganism composed of flagellate Streblomastix strix and complex community of Bacteroidetes bacteria on its surface.</title>
        <authorList>
            <person name="Treitli S.C."/>
            <person name="Kolisko M."/>
            <person name="Husnik F."/>
            <person name="Keeling P."/>
            <person name="Hampl V."/>
        </authorList>
    </citation>
    <scope>NUCLEOTIDE SEQUENCE [LARGE SCALE GENOMIC DNA]</scope>
    <source>
        <strain evidence="1">ST1C</strain>
    </source>
</reference>
<dbReference type="Proteomes" id="UP000324800">
    <property type="component" value="Unassembled WGS sequence"/>
</dbReference>
<evidence type="ECO:0000313" key="2">
    <source>
        <dbReference type="Proteomes" id="UP000324800"/>
    </source>
</evidence>
<proteinExistence type="predicted"/>
<evidence type="ECO:0000313" key="1">
    <source>
        <dbReference type="EMBL" id="KAA6326855.1"/>
    </source>
</evidence>
<protein>
    <submittedName>
        <fullName evidence="1">Uncharacterized protein</fullName>
    </submittedName>
</protein>
<comment type="caution">
    <text evidence="1">The sequence shown here is derived from an EMBL/GenBank/DDBJ whole genome shotgun (WGS) entry which is preliminary data.</text>
</comment>
<gene>
    <name evidence="1" type="ORF">EZS28_053895</name>
</gene>
<accession>A0A5J4QZY0</accession>
<sequence length="141" mass="15231">MQEAYALYYGSGATKTCELWIQLQQWSNNVVIDYTNSGTITVLITNILASDPVDELPTDYVEINSSNEGIRISRSTASNYSGIYLGCNPNSTGGTLTDQWSIVNTPTGELRIGVNIQLGQDNAGLMISADGNTLTFNGRVI</sequence>
<organism evidence="1 2">
    <name type="scientific">Streblomastix strix</name>
    <dbReference type="NCBI Taxonomy" id="222440"/>
    <lineage>
        <taxon>Eukaryota</taxon>
        <taxon>Metamonada</taxon>
        <taxon>Preaxostyla</taxon>
        <taxon>Oxymonadida</taxon>
        <taxon>Streblomastigidae</taxon>
        <taxon>Streblomastix</taxon>
    </lineage>
</organism>
<name>A0A5J4QZY0_9EUKA</name>
<dbReference type="AlphaFoldDB" id="A0A5J4QZY0"/>
<dbReference type="EMBL" id="SNRW01043729">
    <property type="protein sequence ID" value="KAA6326855.1"/>
    <property type="molecule type" value="Genomic_DNA"/>
</dbReference>